<dbReference type="PROSITE" id="PS51379">
    <property type="entry name" value="4FE4S_FER_2"/>
    <property type="match status" value="2"/>
</dbReference>
<dbReference type="RefSeq" id="WP_211800064.1">
    <property type="nucleotide sequence ID" value="NZ_JAGSCS010000003.1"/>
</dbReference>
<dbReference type="Pfam" id="PF02256">
    <property type="entry name" value="Fe_hyd_SSU"/>
    <property type="match status" value="1"/>
</dbReference>
<dbReference type="GO" id="GO:0005506">
    <property type="term" value="F:iron ion binding"/>
    <property type="evidence" value="ECO:0007669"/>
    <property type="project" value="InterPro"/>
</dbReference>
<organism evidence="9 10">
    <name type="scientific">Proteiniclasticum sediminis</name>
    <dbReference type="NCBI Taxonomy" id="2804028"/>
    <lineage>
        <taxon>Bacteria</taxon>
        <taxon>Bacillati</taxon>
        <taxon>Bacillota</taxon>
        <taxon>Clostridia</taxon>
        <taxon>Eubacteriales</taxon>
        <taxon>Clostridiaceae</taxon>
        <taxon>Proteiniclasticum</taxon>
    </lineage>
</organism>
<evidence type="ECO:0000259" key="6">
    <source>
        <dbReference type="PROSITE" id="PS51085"/>
    </source>
</evidence>
<feature type="domain" description="4Fe-4S ferredoxin-type" evidence="7">
    <location>
        <begin position="148"/>
        <end position="167"/>
    </location>
</feature>
<keyword evidence="4" id="KW-0408">Iron</keyword>
<dbReference type="InterPro" id="IPR036010">
    <property type="entry name" value="2Fe-2S_ferredoxin-like_sf"/>
</dbReference>
<sequence>MSELKKPVNLKINGIPLQVEKGTTIHEAAKLVNADIPTLCHLNLEGFGMVNRTASCRVCMVEIKNRQALAPSCSEVVTEGMEVFTDSLKAVSARRLNLELLLSNHPFECLTCRKNLQCELQALAQKLGIYDITYTGEKMSRPLDKSSYALVKDPDKCIMCRRCETMCNEVQTCGILSAASRGFNAFVGPAFNLDMVDTSCTFCGQCVAVCPTGALSEVNNMHRVWEALQRDDKHVVVQVAPAVRVAIGEMFGLEPGSISTGKLATAFRRMGFNGVFDTDWAADLTIIEEATELIHRLEHGGKLPILTSCCPAWVRFFEYQFPDMLDIPSTCKSPQIMMGTIIKTYYAEKMGIPPENIVVVSVMPCIAKKAEVQREELRLDGLKDVDWVVTTRELGYMLKEAGIDFAALPESDFDQVLGESTGASVIFGATGGVIEAAVRTAYEWVTHEELKDVNFTQLRGLDGIRKATVRIGDQDLSIGIAHGLGNARKLLESIRRGESDFHAIEIMACPGGCIGGGGQPYHHGNMEIIRKRQEAIYQEDAGKPKRKSHENEMVMKLYREYIGEPYNEKAHELLHTFYTPKSMI</sequence>
<dbReference type="InterPro" id="IPR036991">
    <property type="entry name" value="Fe_hydrogenase_ssu_sf"/>
</dbReference>
<dbReference type="InterPro" id="IPR017896">
    <property type="entry name" value="4Fe4S_Fe-S-bd"/>
</dbReference>
<dbReference type="EMBL" id="JAGSCS010000003">
    <property type="protein sequence ID" value="MBR0575549.1"/>
    <property type="molecule type" value="Genomic_DNA"/>
</dbReference>
<dbReference type="FunFam" id="3.30.70.20:FF:000035">
    <property type="entry name" value="Iron hydrogenase 1"/>
    <property type="match status" value="1"/>
</dbReference>
<dbReference type="Pfam" id="PF00037">
    <property type="entry name" value="Fer4"/>
    <property type="match status" value="1"/>
</dbReference>
<dbReference type="Pfam" id="PF13510">
    <property type="entry name" value="Fer2_4"/>
    <property type="match status" value="1"/>
</dbReference>
<reference evidence="9" key="1">
    <citation type="submission" date="2021-04" db="EMBL/GenBank/DDBJ databases">
        <title>Proteiniclasticum sedimins sp. nov., an obligate anaerobic bacterium isolated from anaerobic sludge.</title>
        <authorList>
            <person name="Liu J."/>
        </authorList>
    </citation>
    <scope>NUCLEOTIDE SEQUENCE</scope>
    <source>
        <strain evidence="9">BAD-10</strain>
    </source>
</reference>
<dbReference type="CDD" id="cd00207">
    <property type="entry name" value="fer2"/>
    <property type="match status" value="1"/>
</dbReference>
<dbReference type="InterPro" id="IPR049830">
    <property type="entry name" value="HndD"/>
</dbReference>
<dbReference type="InterPro" id="IPR050340">
    <property type="entry name" value="Cytosolic_Fe-S_CAF"/>
</dbReference>
<dbReference type="Gene3D" id="3.40.50.1780">
    <property type="match status" value="1"/>
</dbReference>
<dbReference type="InterPro" id="IPR003149">
    <property type="entry name" value="Fe_hydrogenase_ssu"/>
</dbReference>
<feature type="domain" description="2Fe-2S ferredoxin-type" evidence="6">
    <location>
        <begin position="6"/>
        <end position="89"/>
    </location>
</feature>
<evidence type="ECO:0000256" key="5">
    <source>
        <dbReference type="ARBA" id="ARBA00023014"/>
    </source>
</evidence>
<dbReference type="Gene3D" id="3.40.950.10">
    <property type="entry name" value="Fe-only Hydrogenase (Larger Subunit), Chain L, domain 3"/>
    <property type="match status" value="1"/>
</dbReference>
<protein>
    <submittedName>
        <fullName evidence="9">[FeFe] hydrogenase, group A</fullName>
    </submittedName>
</protein>
<dbReference type="Proteomes" id="UP000675379">
    <property type="component" value="Unassembled WGS sequence"/>
</dbReference>
<keyword evidence="1" id="KW-0004">4Fe-4S</keyword>
<dbReference type="SUPFAM" id="SSF54292">
    <property type="entry name" value="2Fe-2S ferredoxin-like"/>
    <property type="match status" value="1"/>
</dbReference>
<evidence type="ECO:0000256" key="1">
    <source>
        <dbReference type="ARBA" id="ARBA00022485"/>
    </source>
</evidence>
<keyword evidence="3" id="KW-0677">Repeat</keyword>
<proteinExistence type="predicted"/>
<dbReference type="InterPro" id="IPR004108">
    <property type="entry name" value="Fe_hydrogenase_lsu_C"/>
</dbReference>
<dbReference type="InterPro" id="IPR001041">
    <property type="entry name" value="2Fe-2S_ferredoxin-type"/>
</dbReference>
<evidence type="ECO:0000256" key="3">
    <source>
        <dbReference type="ARBA" id="ARBA00022737"/>
    </source>
</evidence>
<name>A0A941HPP3_9CLOT</name>
<keyword evidence="10" id="KW-1185">Reference proteome</keyword>
<dbReference type="InterPro" id="IPR019574">
    <property type="entry name" value="NADH_UbQ_OxRdtase_Gsu_4Fe4S-bd"/>
</dbReference>
<dbReference type="SUPFAM" id="SSF54862">
    <property type="entry name" value="4Fe-4S ferredoxins"/>
    <property type="match status" value="1"/>
</dbReference>
<evidence type="ECO:0000256" key="4">
    <source>
        <dbReference type="ARBA" id="ARBA00023004"/>
    </source>
</evidence>
<dbReference type="Pfam" id="PF10588">
    <property type="entry name" value="NADH-G_4Fe-4S_3"/>
    <property type="match status" value="1"/>
</dbReference>
<dbReference type="Gene3D" id="4.10.260.20">
    <property type="entry name" value="Iron hydrogenase, small subunit"/>
    <property type="match status" value="1"/>
</dbReference>
<dbReference type="AlphaFoldDB" id="A0A941HPP3"/>
<dbReference type="SMART" id="SM00902">
    <property type="entry name" value="Fe_hyd_SSU"/>
    <property type="match status" value="1"/>
</dbReference>
<keyword evidence="5" id="KW-0411">Iron-sulfur</keyword>
<dbReference type="InterPro" id="IPR009016">
    <property type="entry name" value="Fe_hydrogenase"/>
</dbReference>
<feature type="domain" description="4Fe-4S His(Cys)3-ligated-type" evidence="8">
    <location>
        <begin position="89"/>
        <end position="128"/>
    </location>
</feature>
<accession>A0A941HPP3</accession>
<dbReference type="InterPro" id="IPR017900">
    <property type="entry name" value="4Fe4S_Fe_S_CS"/>
</dbReference>
<dbReference type="Gene3D" id="3.10.20.740">
    <property type="match status" value="1"/>
</dbReference>
<dbReference type="PANTHER" id="PTHR11615">
    <property type="entry name" value="NITRATE, FORMATE, IRON DEHYDROGENASE"/>
    <property type="match status" value="1"/>
</dbReference>
<dbReference type="InterPro" id="IPR013352">
    <property type="entry name" value="Fe_hydrogenase_subset"/>
</dbReference>
<keyword evidence="2" id="KW-0479">Metal-binding</keyword>
<dbReference type="GO" id="GO:0008901">
    <property type="term" value="F:ferredoxin hydrogenase activity"/>
    <property type="evidence" value="ECO:0007669"/>
    <property type="project" value="InterPro"/>
</dbReference>
<evidence type="ECO:0000313" key="10">
    <source>
        <dbReference type="Proteomes" id="UP000675379"/>
    </source>
</evidence>
<evidence type="ECO:0000259" key="8">
    <source>
        <dbReference type="PROSITE" id="PS51839"/>
    </source>
</evidence>
<dbReference type="Pfam" id="PF02906">
    <property type="entry name" value="Fe_hyd_lg_C"/>
    <property type="match status" value="1"/>
</dbReference>
<dbReference type="PROSITE" id="PS51085">
    <property type="entry name" value="2FE2S_FER_2"/>
    <property type="match status" value="1"/>
</dbReference>
<evidence type="ECO:0000313" key="9">
    <source>
        <dbReference type="EMBL" id="MBR0575549.1"/>
    </source>
</evidence>
<comment type="caution">
    <text evidence="9">The sequence shown here is derived from an EMBL/GenBank/DDBJ whole genome shotgun (WGS) entry which is preliminary data.</text>
</comment>
<evidence type="ECO:0000256" key="2">
    <source>
        <dbReference type="ARBA" id="ARBA00022723"/>
    </source>
</evidence>
<gene>
    <name evidence="9" type="ORF">KCG48_04250</name>
</gene>
<evidence type="ECO:0000259" key="7">
    <source>
        <dbReference type="PROSITE" id="PS51379"/>
    </source>
</evidence>
<dbReference type="NCBIfam" id="NF040763">
    <property type="entry name" value="FeFe_hydrog_A6"/>
    <property type="match status" value="1"/>
</dbReference>
<feature type="domain" description="4Fe-4S ferredoxin-type" evidence="7">
    <location>
        <begin position="189"/>
        <end position="220"/>
    </location>
</feature>
<dbReference type="Gene3D" id="3.30.70.20">
    <property type="match status" value="1"/>
</dbReference>
<dbReference type="NCBIfam" id="TIGR02512">
    <property type="entry name" value="FeFe_hydrog_A"/>
    <property type="match status" value="1"/>
</dbReference>
<dbReference type="SUPFAM" id="SSF53920">
    <property type="entry name" value="Fe-only hydrogenase"/>
    <property type="match status" value="1"/>
</dbReference>
<dbReference type="GO" id="GO:0051539">
    <property type="term" value="F:4 iron, 4 sulfur cluster binding"/>
    <property type="evidence" value="ECO:0007669"/>
    <property type="project" value="UniProtKB-KW"/>
</dbReference>
<dbReference type="PROSITE" id="PS51839">
    <property type="entry name" value="4FE4S_HC3"/>
    <property type="match status" value="1"/>
</dbReference>
<dbReference type="SMART" id="SM00929">
    <property type="entry name" value="NADH-G_4Fe-4S_3"/>
    <property type="match status" value="1"/>
</dbReference>
<dbReference type="PROSITE" id="PS00198">
    <property type="entry name" value="4FE4S_FER_1"/>
    <property type="match status" value="1"/>
</dbReference>